<organismHost>
    <name type="scientific">Emiliania huxleyi</name>
    <name type="common">Coccolithophore</name>
    <name type="synonym">Pontosphaera huxleyi</name>
    <dbReference type="NCBI Taxonomy" id="2903"/>
</organismHost>
<evidence type="ECO:0000313" key="1">
    <source>
        <dbReference type="EMBL" id="CAI65687.1"/>
    </source>
</evidence>
<dbReference type="Proteomes" id="UP000000863">
    <property type="component" value="Segment"/>
</dbReference>
<reference evidence="1 2" key="1">
    <citation type="journal article" date="2005" name="Science">
        <title>Complete genome sequence and lytic phase transcription profile of a Coccolithovirus.</title>
        <authorList>
            <person name="Wilson W.H."/>
            <person name="Schroeder D.C."/>
            <person name="Allen M.J."/>
            <person name="Holden M.T.G."/>
            <person name="Parkhill J."/>
            <person name="Barrell B.G."/>
            <person name="Churcher C."/>
            <person name="Hamlin N."/>
            <person name="Mungall K."/>
            <person name="Norbertczak H."/>
            <person name="Quail M.A."/>
            <person name="Price C."/>
            <person name="Rabbinowitsch E."/>
            <person name="Walker D."/>
            <person name="Craigon M."/>
            <person name="Roy D."/>
            <person name="Ghazal P."/>
        </authorList>
    </citation>
    <scope>NUCLEOTIDE SEQUENCE [LARGE SCALE GENOMIC DNA]</scope>
    <source>
        <strain evidence="2">Isolate United Kingdom/English Channel/1999</strain>
    </source>
</reference>
<proteinExistence type="predicted"/>
<dbReference type="EMBL" id="AJ890364">
    <property type="protein sequence ID" value="CAI65687.1"/>
    <property type="molecule type" value="Genomic_DNA"/>
</dbReference>
<accession>Q4A2L9</accession>
<keyword evidence="2" id="KW-1185">Reference proteome</keyword>
<gene>
    <name evidence="1" type="ORF">EhV263</name>
</gene>
<dbReference type="GeneID" id="3655055"/>
<protein>
    <submittedName>
        <fullName evidence="1">Uncharacterized protein</fullName>
    </submittedName>
</protein>
<dbReference type="KEGG" id="vg:3655055"/>
<sequence length="124" mass="14148">MALTDLMNEAFASSGIFFESVYMDPLKSKQSRVLVTARVLWRGTSSIADVQNKLYIALKSHASEFDHVIKASIHDPVHFLGIPENANDYCRKRMENRRVRYSEYSDGGLIKFSPSFVWNVQDVS</sequence>
<organism evidence="1 2">
    <name type="scientific">Emiliania huxleyi virus 86 (isolate United Kingdom/English Channel/1999)</name>
    <name type="common">EhV-86</name>
    <dbReference type="NCBI Taxonomy" id="654925"/>
    <lineage>
        <taxon>Viruses</taxon>
        <taxon>Varidnaviria</taxon>
        <taxon>Bamfordvirae</taxon>
        <taxon>Nucleocytoviricota</taxon>
        <taxon>Megaviricetes</taxon>
        <taxon>Algavirales</taxon>
        <taxon>Phycodnaviridae</taxon>
        <taxon>Coccolithovirus</taxon>
        <taxon>Coccolithovirus huxleyi</taxon>
        <taxon>Emiliania huxleyi virus 86</taxon>
    </lineage>
</organism>
<dbReference type="RefSeq" id="YP_294018.1">
    <property type="nucleotide sequence ID" value="NC_007346.1"/>
</dbReference>
<name>Q4A2L9_EHV8U</name>
<evidence type="ECO:0000313" key="2">
    <source>
        <dbReference type="Proteomes" id="UP000000863"/>
    </source>
</evidence>